<evidence type="ECO:0000256" key="5">
    <source>
        <dbReference type="ARBA" id="ARBA00022679"/>
    </source>
</evidence>
<dbReference type="STRING" id="1081109.A0A166VHZ6"/>
<evidence type="ECO:0000256" key="7">
    <source>
        <dbReference type="ARBA" id="ARBA00022989"/>
    </source>
</evidence>
<sequence length="159" mass="16655">MGFPALGVDLSSNWPALTAAACLYSSNVAWTVLYDMIYAHMDVRDDAQAGIKSIALKHNAQTKAILSGLAATQISLLAAAGLASGAGPAFYLGSCGGTALALGVMIKQVDLRDVKSCWWWFVNGCWITGGTVGIGLGVDYLIRLRESDFGEGQDGIPRG</sequence>
<reference evidence="10 11" key="1">
    <citation type="journal article" date="2016" name="Genome Biol. Evol.">
        <title>Divergent and convergent evolution of fungal pathogenicity.</title>
        <authorList>
            <person name="Shang Y."/>
            <person name="Xiao G."/>
            <person name="Zheng P."/>
            <person name="Cen K."/>
            <person name="Zhan S."/>
            <person name="Wang C."/>
        </authorList>
    </citation>
    <scope>NUCLEOTIDE SEQUENCE [LARGE SCALE GENOMIC DNA]</scope>
    <source>
        <strain evidence="10 11">RCEF 2490</strain>
    </source>
</reference>
<feature type="transmembrane region" description="Helical" evidence="9">
    <location>
        <begin position="89"/>
        <end position="106"/>
    </location>
</feature>
<dbReference type="FunFam" id="1.20.120.1780:FF:000001">
    <property type="entry name" value="4-hydroxybenzoate octaprenyltransferase"/>
    <property type="match status" value="1"/>
</dbReference>
<keyword evidence="5 10" id="KW-0808">Transferase</keyword>
<evidence type="ECO:0000256" key="9">
    <source>
        <dbReference type="SAM" id="Phobius"/>
    </source>
</evidence>
<evidence type="ECO:0000313" key="11">
    <source>
        <dbReference type="Proteomes" id="UP000078544"/>
    </source>
</evidence>
<organism evidence="10 11">
    <name type="scientific">Moelleriella libera RCEF 2490</name>
    <dbReference type="NCBI Taxonomy" id="1081109"/>
    <lineage>
        <taxon>Eukaryota</taxon>
        <taxon>Fungi</taxon>
        <taxon>Dikarya</taxon>
        <taxon>Ascomycota</taxon>
        <taxon>Pezizomycotina</taxon>
        <taxon>Sordariomycetes</taxon>
        <taxon>Hypocreomycetidae</taxon>
        <taxon>Hypocreales</taxon>
        <taxon>Clavicipitaceae</taxon>
        <taxon>Moelleriella</taxon>
    </lineage>
</organism>
<dbReference type="OrthoDB" id="18170at2759"/>
<evidence type="ECO:0000256" key="3">
    <source>
        <dbReference type="ARBA" id="ARBA00004721"/>
    </source>
</evidence>
<gene>
    <name evidence="10" type="ORF">AAL_01147</name>
</gene>
<name>A0A166VHZ6_9HYPO</name>
<evidence type="ECO:0000313" key="10">
    <source>
        <dbReference type="EMBL" id="OAA33682.1"/>
    </source>
</evidence>
<evidence type="ECO:0000256" key="1">
    <source>
        <dbReference type="ARBA" id="ARBA00001946"/>
    </source>
</evidence>
<dbReference type="PANTHER" id="PTHR11048:SF28">
    <property type="entry name" value="4-HYDROXYBENZOATE POLYPRENYLTRANSFERASE, MITOCHONDRIAL"/>
    <property type="match status" value="1"/>
</dbReference>
<protein>
    <submittedName>
        <fullName evidence="10">4-hydroxybenzoate polyprenyl transferase</fullName>
    </submittedName>
</protein>
<comment type="caution">
    <text evidence="10">The sequence shown here is derived from an EMBL/GenBank/DDBJ whole genome shotgun (WGS) entry which is preliminary data.</text>
</comment>
<dbReference type="InterPro" id="IPR000537">
    <property type="entry name" value="UbiA_prenyltransferase"/>
</dbReference>
<dbReference type="EMBL" id="AZGY01000001">
    <property type="protein sequence ID" value="OAA33682.1"/>
    <property type="molecule type" value="Genomic_DNA"/>
</dbReference>
<dbReference type="GO" id="GO:0006744">
    <property type="term" value="P:ubiquinone biosynthetic process"/>
    <property type="evidence" value="ECO:0007669"/>
    <property type="project" value="TreeGrafter"/>
</dbReference>
<dbReference type="Pfam" id="PF01040">
    <property type="entry name" value="UbiA"/>
    <property type="match status" value="1"/>
</dbReference>
<dbReference type="Proteomes" id="UP000078544">
    <property type="component" value="Unassembled WGS sequence"/>
</dbReference>
<feature type="transmembrane region" description="Helical" evidence="9">
    <location>
        <begin position="14"/>
        <end position="34"/>
    </location>
</feature>
<keyword evidence="7 9" id="KW-1133">Transmembrane helix</keyword>
<evidence type="ECO:0000256" key="2">
    <source>
        <dbReference type="ARBA" id="ARBA00004141"/>
    </source>
</evidence>
<comment type="cofactor">
    <cofactor evidence="1">
        <name>Mg(2+)</name>
        <dbReference type="ChEBI" id="CHEBI:18420"/>
    </cofactor>
</comment>
<proteinExistence type="inferred from homology"/>
<evidence type="ECO:0000256" key="6">
    <source>
        <dbReference type="ARBA" id="ARBA00022692"/>
    </source>
</evidence>
<comment type="subcellular location">
    <subcellularLocation>
        <location evidence="2">Membrane</location>
        <topology evidence="2">Multi-pass membrane protein</topology>
    </subcellularLocation>
</comment>
<feature type="transmembrane region" description="Helical" evidence="9">
    <location>
        <begin position="64"/>
        <end position="83"/>
    </location>
</feature>
<dbReference type="InterPro" id="IPR039653">
    <property type="entry name" value="Prenyltransferase"/>
</dbReference>
<keyword evidence="6 9" id="KW-0812">Transmembrane</keyword>
<keyword evidence="11" id="KW-1185">Reference proteome</keyword>
<comment type="similarity">
    <text evidence="4">Belongs to the UbiA prenyltransferase family.</text>
</comment>
<dbReference type="AlphaFoldDB" id="A0A166VHZ6"/>
<evidence type="ECO:0000256" key="8">
    <source>
        <dbReference type="ARBA" id="ARBA00023136"/>
    </source>
</evidence>
<keyword evidence="8 9" id="KW-0472">Membrane</keyword>
<dbReference type="PANTHER" id="PTHR11048">
    <property type="entry name" value="PRENYLTRANSFERASES"/>
    <property type="match status" value="1"/>
</dbReference>
<dbReference type="Gene3D" id="1.20.120.1780">
    <property type="entry name" value="UbiA prenyltransferase"/>
    <property type="match status" value="1"/>
</dbReference>
<evidence type="ECO:0000256" key="4">
    <source>
        <dbReference type="ARBA" id="ARBA00005985"/>
    </source>
</evidence>
<dbReference type="GO" id="GO:0008412">
    <property type="term" value="F:4-hydroxybenzoate polyprenyltransferase activity"/>
    <property type="evidence" value="ECO:0007669"/>
    <property type="project" value="TreeGrafter"/>
</dbReference>
<comment type="pathway">
    <text evidence="3">Secondary metabolite biosynthesis; terpenoid biosynthesis.</text>
</comment>
<feature type="transmembrane region" description="Helical" evidence="9">
    <location>
        <begin position="118"/>
        <end position="142"/>
    </location>
</feature>
<accession>A0A166VHZ6</accession>
<dbReference type="GO" id="GO:0005743">
    <property type="term" value="C:mitochondrial inner membrane"/>
    <property type="evidence" value="ECO:0007669"/>
    <property type="project" value="TreeGrafter"/>
</dbReference>